<keyword evidence="3" id="KW-0413">Isomerase</keyword>
<feature type="region of interest" description="Disordered" evidence="2">
    <location>
        <begin position="1"/>
        <end position="23"/>
    </location>
</feature>
<dbReference type="CDD" id="cd06558">
    <property type="entry name" value="crotonase-like"/>
    <property type="match status" value="1"/>
</dbReference>
<comment type="caution">
    <text evidence="3">The sequence shown here is derived from an EMBL/GenBank/DDBJ whole genome shotgun (WGS) entry which is preliminary data.</text>
</comment>
<organism evidence="3 4">
    <name type="scientific">Parvularcula marina</name>
    <dbReference type="NCBI Taxonomy" id="2292771"/>
    <lineage>
        <taxon>Bacteria</taxon>
        <taxon>Pseudomonadati</taxon>
        <taxon>Pseudomonadota</taxon>
        <taxon>Alphaproteobacteria</taxon>
        <taxon>Parvularculales</taxon>
        <taxon>Parvularculaceae</taxon>
        <taxon>Parvularcula</taxon>
    </lineage>
</organism>
<sequence>MRPDGRKTQGGPMSIETTKENGTAIITINRPERKNAITLAMRTEIESAFQAAQDDHDVRVIILTGAGSDFSAGADVSEMGGGGMRNSLLRMRHLHRMARSVANTQKPVIAAVRGVCIGMSWSLALAADIVVAAEDARFQFAFRHIGLAPDGGASFLLTRYLGLQRAKEIIYSGRFVSGSEAQQLGLALHSVPSEDVMSKAQEIAASFANAPTLALMMAKRQFDAAPAQTYDQALDFEATMQPLMVETEDFREGTLSFKEKRKAQFTGN</sequence>
<name>A0A371RLM0_9PROT</name>
<evidence type="ECO:0000256" key="1">
    <source>
        <dbReference type="ARBA" id="ARBA00005254"/>
    </source>
</evidence>
<dbReference type="EMBL" id="QUQO01000001">
    <property type="protein sequence ID" value="RFB06266.1"/>
    <property type="molecule type" value="Genomic_DNA"/>
</dbReference>
<evidence type="ECO:0000313" key="4">
    <source>
        <dbReference type="Proteomes" id="UP000264589"/>
    </source>
</evidence>
<dbReference type="AlphaFoldDB" id="A0A371RLM0"/>
<dbReference type="InParanoid" id="A0A371RLM0"/>
<reference evidence="3 4" key="1">
    <citation type="submission" date="2018-08" db="EMBL/GenBank/DDBJ databases">
        <title>Parvularcula sp. SM1705, isolated from surface water of the South Sea China.</title>
        <authorList>
            <person name="Sun L."/>
        </authorList>
    </citation>
    <scope>NUCLEOTIDE SEQUENCE [LARGE SCALE GENOMIC DNA]</scope>
    <source>
        <strain evidence="3 4">SM1705</strain>
    </source>
</reference>
<dbReference type="GO" id="GO:0016853">
    <property type="term" value="F:isomerase activity"/>
    <property type="evidence" value="ECO:0007669"/>
    <property type="project" value="UniProtKB-KW"/>
</dbReference>
<accession>A0A371RLM0</accession>
<dbReference type="Gene3D" id="1.10.12.10">
    <property type="entry name" value="Lyase 2-enoyl-coa Hydratase, Chain A, domain 2"/>
    <property type="match status" value="1"/>
</dbReference>
<dbReference type="InterPro" id="IPR014748">
    <property type="entry name" value="Enoyl-CoA_hydra_C"/>
</dbReference>
<dbReference type="PANTHER" id="PTHR43802">
    <property type="entry name" value="ENOYL-COA HYDRATASE"/>
    <property type="match status" value="1"/>
</dbReference>
<gene>
    <name evidence="3" type="ORF">DX908_13910</name>
</gene>
<dbReference type="Proteomes" id="UP000264589">
    <property type="component" value="Unassembled WGS sequence"/>
</dbReference>
<evidence type="ECO:0000313" key="3">
    <source>
        <dbReference type="EMBL" id="RFB06266.1"/>
    </source>
</evidence>
<dbReference type="Pfam" id="PF00378">
    <property type="entry name" value="ECH_1"/>
    <property type="match status" value="1"/>
</dbReference>
<dbReference type="PANTHER" id="PTHR43802:SF1">
    <property type="entry name" value="IP11341P-RELATED"/>
    <property type="match status" value="1"/>
</dbReference>
<proteinExistence type="inferred from homology"/>
<keyword evidence="4" id="KW-1185">Reference proteome</keyword>
<dbReference type="InterPro" id="IPR001753">
    <property type="entry name" value="Enoyl-CoA_hydra/iso"/>
</dbReference>
<comment type="similarity">
    <text evidence="1">Belongs to the enoyl-CoA hydratase/isomerase family.</text>
</comment>
<dbReference type="Gene3D" id="3.90.226.10">
    <property type="entry name" value="2-enoyl-CoA Hydratase, Chain A, domain 1"/>
    <property type="match status" value="1"/>
</dbReference>
<evidence type="ECO:0000256" key="2">
    <source>
        <dbReference type="SAM" id="MobiDB-lite"/>
    </source>
</evidence>
<dbReference type="InterPro" id="IPR029045">
    <property type="entry name" value="ClpP/crotonase-like_dom_sf"/>
</dbReference>
<dbReference type="SUPFAM" id="SSF52096">
    <property type="entry name" value="ClpP/crotonase"/>
    <property type="match status" value="1"/>
</dbReference>
<protein>
    <submittedName>
        <fullName evidence="3">Enoyl-CoA hydratase/isomerase family protein</fullName>
    </submittedName>
</protein>